<dbReference type="Proteomes" id="UP000621210">
    <property type="component" value="Unassembled WGS sequence"/>
</dbReference>
<dbReference type="CDD" id="cd03141">
    <property type="entry name" value="GATase1_Hsp31_like"/>
    <property type="match status" value="1"/>
</dbReference>
<dbReference type="PANTHER" id="PTHR48094">
    <property type="entry name" value="PROTEIN/NUCLEIC ACID DEGLYCASE DJ-1-RELATED"/>
    <property type="match status" value="1"/>
</dbReference>
<accession>A0A926QRR4</accession>
<evidence type="ECO:0000256" key="3">
    <source>
        <dbReference type="ARBA" id="ARBA00038493"/>
    </source>
</evidence>
<dbReference type="EMBL" id="JACVQF010000200">
    <property type="protein sequence ID" value="MBD0421688.1"/>
    <property type="molecule type" value="Genomic_DNA"/>
</dbReference>
<dbReference type="Gene3D" id="3.40.50.880">
    <property type="match status" value="1"/>
</dbReference>
<protein>
    <submittedName>
        <fullName evidence="5">Type 1 glutamine amidotransferase domain-containing protein</fullName>
    </submittedName>
</protein>
<evidence type="ECO:0000256" key="2">
    <source>
        <dbReference type="ARBA" id="ARBA00023239"/>
    </source>
</evidence>
<dbReference type="InterPro" id="IPR002818">
    <property type="entry name" value="DJ-1/PfpI"/>
</dbReference>
<dbReference type="RefSeq" id="WP_188182648.1">
    <property type="nucleotide sequence ID" value="NZ_JACVQF010000200.1"/>
</dbReference>
<dbReference type="PANTHER" id="PTHR48094:SF11">
    <property type="entry name" value="GLUTATHIONE-INDEPENDENT GLYOXALASE HSP31-RELATED"/>
    <property type="match status" value="1"/>
</dbReference>
<comment type="similarity">
    <text evidence="3">Belongs to the peptidase C56 family. HSP31-like subfamily.</text>
</comment>
<dbReference type="SUPFAM" id="SSF52317">
    <property type="entry name" value="Class I glutamine amidotransferase-like"/>
    <property type="match status" value="1"/>
</dbReference>
<dbReference type="GO" id="GO:0005737">
    <property type="term" value="C:cytoplasm"/>
    <property type="evidence" value="ECO:0007669"/>
    <property type="project" value="TreeGrafter"/>
</dbReference>
<evidence type="ECO:0000256" key="1">
    <source>
        <dbReference type="ARBA" id="ARBA00023016"/>
    </source>
</evidence>
<evidence type="ECO:0000313" key="6">
    <source>
        <dbReference type="Proteomes" id="UP000621210"/>
    </source>
</evidence>
<proteinExistence type="inferred from homology"/>
<dbReference type="GO" id="GO:0019243">
    <property type="term" value="P:methylglyoxal catabolic process to D-lactate via S-lactoyl-glutathione"/>
    <property type="evidence" value="ECO:0007669"/>
    <property type="project" value="TreeGrafter"/>
</dbReference>
<reference evidence="5" key="2">
    <citation type="submission" date="2020-09" db="EMBL/GenBank/DDBJ databases">
        <authorList>
            <person name="Luo X."/>
        </authorList>
    </citation>
    <scope>NUCLEOTIDE SEQUENCE</scope>
    <source>
        <strain evidence="5">TRM S81-3</strain>
    </source>
</reference>
<comment type="caution">
    <text evidence="5">The sequence shown here is derived from an EMBL/GenBank/DDBJ whole genome shotgun (WGS) entry which is preliminary data.</text>
</comment>
<name>A0A926QRR4_9ACTN</name>
<sequence length="226" mass="24033">MTTHKRMLYILTSHDTLGDDGRPTGFHLGETVRPWSIARAAGYHVDFASVRGGKPPMIGHDPDAAEETAFLADADVRDKLDRTLTPEDVDASRYGGVLFVGGHGTMWDFRGNARLESAARSIYEAGGVVAAICHGQAALVDLTLSDGSYLVAGKALTAFSNESEAARGLTDVVPFSLQSVLEARGALYSCAPDRIAHVVVGERLVTGQNPASAPELGRRMVELLGQ</sequence>
<organism evidence="5 6">
    <name type="scientific">Streptomyces griseicoloratus</name>
    <dbReference type="NCBI Taxonomy" id="2752516"/>
    <lineage>
        <taxon>Bacteria</taxon>
        <taxon>Bacillati</taxon>
        <taxon>Actinomycetota</taxon>
        <taxon>Actinomycetes</taxon>
        <taxon>Kitasatosporales</taxon>
        <taxon>Streptomycetaceae</taxon>
        <taxon>Streptomyces</taxon>
    </lineage>
</organism>
<keyword evidence="6" id="KW-1185">Reference proteome</keyword>
<gene>
    <name evidence="5" type="ORF">H0H10_21465</name>
</gene>
<dbReference type="GO" id="GO:0019172">
    <property type="term" value="F:glyoxalase III activity"/>
    <property type="evidence" value="ECO:0007669"/>
    <property type="project" value="TreeGrafter"/>
</dbReference>
<keyword evidence="5" id="KW-0315">Glutamine amidotransferase</keyword>
<evidence type="ECO:0000259" key="4">
    <source>
        <dbReference type="Pfam" id="PF01965"/>
    </source>
</evidence>
<keyword evidence="2" id="KW-0456">Lyase</keyword>
<dbReference type="InterPro" id="IPR050325">
    <property type="entry name" value="Prot/Nucl_acid_deglycase"/>
</dbReference>
<keyword evidence="1" id="KW-0346">Stress response</keyword>
<dbReference type="InterPro" id="IPR029062">
    <property type="entry name" value="Class_I_gatase-like"/>
</dbReference>
<reference evidence="5" key="1">
    <citation type="submission" date="2020-09" db="EMBL/GenBank/DDBJ databases">
        <title>Streptomyces grisecoloratus sp. nov., isolated from cotton soil.</title>
        <authorList>
            <person name="Xing L."/>
        </authorList>
    </citation>
    <scope>NUCLEOTIDE SEQUENCE</scope>
    <source>
        <strain evidence="5">TRM S81-3</strain>
    </source>
</reference>
<evidence type="ECO:0000313" key="5">
    <source>
        <dbReference type="EMBL" id="MBD0421688.1"/>
    </source>
</evidence>
<dbReference type="AlphaFoldDB" id="A0A926QRR4"/>
<feature type="domain" description="DJ-1/PfpI" evidence="4">
    <location>
        <begin position="25"/>
        <end position="222"/>
    </location>
</feature>
<dbReference type="Pfam" id="PF01965">
    <property type="entry name" value="DJ-1_PfpI"/>
    <property type="match status" value="1"/>
</dbReference>